<dbReference type="PATRIC" id="fig|401562.3.peg.2361"/>
<organism evidence="1 2">
    <name type="scientific">Aureimonas ureilytica</name>
    <dbReference type="NCBI Taxonomy" id="401562"/>
    <lineage>
        <taxon>Bacteria</taxon>
        <taxon>Pseudomonadati</taxon>
        <taxon>Pseudomonadota</taxon>
        <taxon>Alphaproteobacteria</taxon>
        <taxon>Hyphomicrobiales</taxon>
        <taxon>Aurantimonadaceae</taxon>
        <taxon>Aureimonas</taxon>
    </lineage>
</organism>
<dbReference type="OrthoDB" id="7681168at2"/>
<gene>
    <name evidence="1" type="ORF">NS226_13810</name>
</gene>
<proteinExistence type="predicted"/>
<dbReference type="RefSeq" id="WP_058635476.1">
    <property type="nucleotide sequence ID" value="NZ_LDPZ01000026.1"/>
</dbReference>
<comment type="caution">
    <text evidence="1">The sequence shown here is derived from an EMBL/GenBank/DDBJ whole genome shotgun (WGS) entry which is preliminary data.</text>
</comment>
<evidence type="ECO:0000313" key="1">
    <source>
        <dbReference type="EMBL" id="KTQ95002.1"/>
    </source>
</evidence>
<dbReference type="EMBL" id="LDPZ01000026">
    <property type="protein sequence ID" value="KTQ95002.1"/>
    <property type="molecule type" value="Genomic_DNA"/>
</dbReference>
<evidence type="ECO:0000313" key="2">
    <source>
        <dbReference type="Proteomes" id="UP000078272"/>
    </source>
</evidence>
<protein>
    <submittedName>
        <fullName evidence="1">Uncharacterized protein</fullName>
    </submittedName>
</protein>
<sequence>MMKTWARFTETGASKGTVAETFTFAENPAALFPPEWVWVEAPAETVQGSTFGGKVWKHPAPASEGETPAPEPTYRLKLTPSEFRNAFSAFEEVAISDFAAARPGDDDASLTTLRKVVGVFFDRVRDRHLTEVDLGDPRNIAGLDLLVSVELLTKDRRDAIARGLPAS</sequence>
<accession>A0A175R6D0</accession>
<reference evidence="1 2" key="1">
    <citation type="journal article" date="2016" name="Front. Microbiol.">
        <title>Genomic Resource of Rice Seed Associated Bacteria.</title>
        <authorList>
            <person name="Midha S."/>
            <person name="Bansal K."/>
            <person name="Sharma S."/>
            <person name="Kumar N."/>
            <person name="Patil P.P."/>
            <person name="Chaudhry V."/>
            <person name="Patil P.B."/>
        </authorList>
    </citation>
    <scope>NUCLEOTIDE SEQUENCE [LARGE SCALE GENOMIC DNA]</scope>
    <source>
        <strain evidence="1 2">NS226</strain>
    </source>
</reference>
<dbReference type="Proteomes" id="UP000078272">
    <property type="component" value="Unassembled WGS sequence"/>
</dbReference>
<dbReference type="AlphaFoldDB" id="A0A175R6D0"/>
<name>A0A175R6D0_9HYPH</name>